<dbReference type="STRING" id="79200.A0A166H4S2"/>
<dbReference type="Gene3D" id="2.40.30.270">
    <property type="match status" value="1"/>
</dbReference>
<comment type="similarity">
    <text evidence="2">Belongs to the DNA2/NAM7 helicase family. SDE3 subfamily.</text>
</comment>
<comment type="subcellular location">
    <subcellularLocation>
        <location evidence="1">Cytoplasm</location>
    </subcellularLocation>
</comment>
<dbReference type="Gene3D" id="3.40.50.300">
    <property type="entry name" value="P-loop containing nucleotide triphosphate hydrolases"/>
    <property type="match status" value="1"/>
</dbReference>
<dbReference type="GO" id="GO:0032259">
    <property type="term" value="P:methylation"/>
    <property type="evidence" value="ECO:0007669"/>
    <property type="project" value="InterPro"/>
</dbReference>
<dbReference type="InterPro" id="IPR041677">
    <property type="entry name" value="DNA2/NAM7_AAA_11"/>
</dbReference>
<dbReference type="GO" id="GO:0004386">
    <property type="term" value="F:helicase activity"/>
    <property type="evidence" value="ECO:0007669"/>
    <property type="project" value="UniProtKB-KW"/>
</dbReference>
<dbReference type="FunFam" id="3.40.50.300:FF:001468">
    <property type="entry name" value="Probable RNA helicase SDE3"/>
    <property type="match status" value="1"/>
</dbReference>
<accession>A0A166H4S2</accession>
<dbReference type="InterPro" id="IPR027417">
    <property type="entry name" value="P-loop_NTPase"/>
</dbReference>
<evidence type="ECO:0000256" key="1">
    <source>
        <dbReference type="ARBA" id="ARBA00004496"/>
    </source>
</evidence>
<evidence type="ECO:0000256" key="4">
    <source>
        <dbReference type="SAM" id="MobiDB-lite"/>
    </source>
</evidence>
<dbReference type="GO" id="GO:0005524">
    <property type="term" value="F:ATP binding"/>
    <property type="evidence" value="ECO:0007669"/>
    <property type="project" value="UniProtKB-KW"/>
</dbReference>
<dbReference type="Pfam" id="PF13086">
    <property type="entry name" value="AAA_11"/>
    <property type="match status" value="1"/>
</dbReference>
<gene>
    <name evidence="7" type="ORF">DCAR_002375</name>
</gene>
<dbReference type="PANTHER" id="PTHR45418:SF5">
    <property type="entry name" value="BRCA2-INTERACTING PROTEIN-LIKE-RELATED"/>
    <property type="match status" value="1"/>
</dbReference>
<dbReference type="PANTHER" id="PTHR45418">
    <property type="entry name" value="CANCER/TESTIS ANTIGEN 55"/>
    <property type="match status" value="1"/>
</dbReference>
<dbReference type="GO" id="GO:0003676">
    <property type="term" value="F:nucleic acid binding"/>
    <property type="evidence" value="ECO:0007669"/>
    <property type="project" value="InterPro"/>
</dbReference>
<dbReference type="SUPFAM" id="SSF52540">
    <property type="entry name" value="P-loop containing nucleoside triphosphate hydrolases"/>
    <property type="match status" value="1"/>
</dbReference>
<dbReference type="EMBL" id="LNRQ01000001">
    <property type="protein sequence ID" value="KZN09719.1"/>
    <property type="molecule type" value="Genomic_DNA"/>
</dbReference>
<feature type="region of interest" description="Disordered" evidence="4">
    <location>
        <begin position="628"/>
        <end position="677"/>
    </location>
</feature>
<evidence type="ECO:0000256" key="3">
    <source>
        <dbReference type="ARBA" id="ARBA00022490"/>
    </source>
</evidence>
<protein>
    <submittedName>
        <fullName evidence="7">Uncharacterized protein</fullName>
    </submittedName>
</protein>
<name>A0A166H4S2_DAUCS</name>
<evidence type="ECO:0000256" key="2">
    <source>
        <dbReference type="ARBA" id="ARBA00005601"/>
    </source>
</evidence>
<proteinExistence type="inferred from homology"/>
<dbReference type="AlphaFoldDB" id="A0A166H4S2"/>
<evidence type="ECO:0000259" key="5">
    <source>
        <dbReference type="Pfam" id="PF13086"/>
    </source>
</evidence>
<comment type="caution">
    <text evidence="7">The sequence shown here is derived from an EMBL/GenBank/DDBJ whole genome shotgun (WGS) entry which is preliminary data.</text>
</comment>
<feature type="domain" description="DNA2/NAM7 helicase helicase" evidence="5">
    <location>
        <begin position="401"/>
        <end position="470"/>
    </location>
</feature>
<organism evidence="7">
    <name type="scientific">Daucus carota subsp. sativus</name>
    <name type="common">Carrot</name>
    <dbReference type="NCBI Taxonomy" id="79200"/>
    <lineage>
        <taxon>Eukaryota</taxon>
        <taxon>Viridiplantae</taxon>
        <taxon>Streptophyta</taxon>
        <taxon>Embryophyta</taxon>
        <taxon>Tracheophyta</taxon>
        <taxon>Spermatophyta</taxon>
        <taxon>Magnoliopsida</taxon>
        <taxon>eudicotyledons</taxon>
        <taxon>Gunneridae</taxon>
        <taxon>Pentapetalae</taxon>
        <taxon>asterids</taxon>
        <taxon>campanulids</taxon>
        <taxon>Apiales</taxon>
        <taxon>Apiaceae</taxon>
        <taxon>Apioideae</taxon>
        <taxon>Scandiceae</taxon>
        <taxon>Daucinae</taxon>
        <taxon>Daucus</taxon>
        <taxon>Daucus sect. Daucus</taxon>
    </lineage>
</organism>
<dbReference type="GO" id="GO:0009616">
    <property type="term" value="P:RNAi-mediated antiviral immune response"/>
    <property type="evidence" value="ECO:0007669"/>
    <property type="project" value="EnsemblPlants"/>
</dbReference>
<dbReference type="GO" id="GO:0016787">
    <property type="term" value="F:hydrolase activity"/>
    <property type="evidence" value="ECO:0007669"/>
    <property type="project" value="UniProtKB-KW"/>
</dbReference>
<evidence type="ECO:0000313" key="7">
    <source>
        <dbReference type="EMBL" id="KZN09719.1"/>
    </source>
</evidence>
<evidence type="ECO:0000259" key="6">
    <source>
        <dbReference type="Pfam" id="PF21634"/>
    </source>
</evidence>
<dbReference type="PROSITE" id="PS00092">
    <property type="entry name" value="N6_MTASE"/>
    <property type="match status" value="1"/>
</dbReference>
<dbReference type="Pfam" id="PF21634">
    <property type="entry name" value="MOV-10_beta-barrel"/>
    <property type="match status" value="1"/>
</dbReference>
<dbReference type="Gramene" id="KZN09719">
    <property type="protein sequence ID" value="KZN09719"/>
    <property type="gene ID" value="DCAR_002375"/>
</dbReference>
<keyword evidence="3" id="KW-0963">Cytoplasm</keyword>
<dbReference type="InterPro" id="IPR049080">
    <property type="entry name" value="MOV-10-like_beta-barrel"/>
</dbReference>
<feature type="domain" description="Helicase MOV-10-like beta-barrel" evidence="6">
    <location>
        <begin position="268"/>
        <end position="353"/>
    </location>
</feature>
<dbReference type="GO" id="GO:0005737">
    <property type="term" value="C:cytoplasm"/>
    <property type="evidence" value="ECO:0007669"/>
    <property type="project" value="UniProtKB-SubCell"/>
</dbReference>
<sequence>MGSIYGGDEERSVISDKGDIGFIDFDNDMSQCCYDCSTEGVTKISIPFPLVNNKPQFGYVGDTIVDKITVLNTSNDSIELHKAEIYDSKPEKSFTLSLMEPPSANSDVEYIQQYLETFSLEDRVLQPGKPLIIWLSCKPKELGLHTAAVHITTEEDTIERLVFVLAVDKVAESLAGNKKFRREIKKKQWPNLITNDVIPGSRPPKASIQYFKNKLPLYPIPDDVRELLKQRQIPELLEQGLTKQNYTSYFKHLVIMEEIKMEDDMRGYDMDHVKMKSKGSRFLTLEVPGLAEKRPSLVYGDSIFARLATVNEYDPSPTYQGFIHRVEAEVVFLNFEQGFHSRFRASNLYNVQFTYNRLNMRRLYQAIEASQRLAAEFLFPDDSLRSRVIHTNPLVPISCLLNEEQKNAVEMILGCKGGAPYVIYGPPGTGKTMTVIEAILQLYQTQKSARILVCAPSNSAADHILEKLLVQDADPYWNKLLWHCVDNGSYKGCFLPAREDLLDKLTAEGNLDNDPWQGDCCDLGKQDGSGELSQENEWGESSQGGGWDQVNCDPPWEGGYCETQDETSQGGGWNQVNCDPPWEGEYCEAQDKTYQGGELNQVNSDPSWEGENCGARDENFLEREWVAPSQGEGWDQSTQVICDPPWNGDCEPGDKPPQEQGLGKPPQEEAGQSSQIECKEVCKDVEAGEATAEPAVTSEWSDGWSMP</sequence>
<reference evidence="7" key="1">
    <citation type="journal article" date="2016" name="Nat. Genet.">
        <title>A high-quality carrot genome assembly provides new insights into carotenoid accumulation and asterid genome evolution.</title>
        <authorList>
            <person name="Iorizzo M."/>
            <person name="Ellison S."/>
            <person name="Senalik D."/>
            <person name="Zeng P."/>
            <person name="Satapoomin P."/>
            <person name="Huang J."/>
            <person name="Bowman M."/>
            <person name="Iovene M."/>
            <person name="Sanseverino W."/>
            <person name="Cavagnaro P."/>
            <person name="Yildiz M."/>
            <person name="Macko-Podgorni A."/>
            <person name="Moranska E."/>
            <person name="Grzebelus E."/>
            <person name="Grzebelus D."/>
            <person name="Ashrafi H."/>
            <person name="Zheng Z."/>
            <person name="Cheng S."/>
            <person name="Spooner D."/>
            <person name="Van Deynze A."/>
            <person name="Simon P."/>
        </authorList>
    </citation>
    <scope>NUCLEOTIDE SEQUENCE [LARGE SCALE GENOMIC DNA]</scope>
    <source>
        <tissue evidence="7">Leaf</tissue>
    </source>
</reference>
<dbReference type="GO" id="GO:0008168">
    <property type="term" value="F:methyltransferase activity"/>
    <property type="evidence" value="ECO:0007669"/>
    <property type="project" value="InterPro"/>
</dbReference>
<dbReference type="InterPro" id="IPR002052">
    <property type="entry name" value="DNA_methylase_N6_adenine_CS"/>
</dbReference>